<feature type="topological domain" description="Mitochondrial intermembrane" evidence="12">
    <location>
        <begin position="54"/>
        <end position="450"/>
    </location>
</feature>
<dbReference type="GO" id="GO:0006646">
    <property type="term" value="P:phosphatidylethanolamine biosynthetic process"/>
    <property type="evidence" value="ECO:0007669"/>
    <property type="project" value="UniProtKB-UniRule"/>
</dbReference>
<protein>
    <recommendedName>
        <fullName evidence="12">Phosphatidylserine decarboxylase proenzyme 1, mitochondrial</fullName>
        <ecNumber evidence="12">4.1.1.65</ecNumber>
    </recommendedName>
    <component>
        <recommendedName>
            <fullName evidence="12">Phosphatidylserine decarboxylase 1 beta chain</fullName>
        </recommendedName>
    </component>
    <component>
        <recommendedName>
            <fullName evidence="12">Phosphatidylserine decarboxylase 1 alpha chain</fullName>
        </recommendedName>
    </component>
</protein>
<keyword evidence="3 12" id="KW-0812">Transmembrane</keyword>
<keyword evidence="10 12" id="KW-1208">Phospholipid metabolism</keyword>
<evidence type="ECO:0000313" key="14">
    <source>
        <dbReference type="Proteomes" id="UP000005666"/>
    </source>
</evidence>
<evidence type="ECO:0000256" key="10">
    <source>
        <dbReference type="ARBA" id="ARBA00023264"/>
    </source>
</evidence>
<gene>
    <name evidence="13" type="primary">TPHA0O01550</name>
    <name evidence="12" type="synonym">PSD1</name>
    <name evidence="13" type="ordered locus">TPHA_0O01550</name>
</gene>
<keyword evidence="8 12" id="KW-0594">Phospholipid biosynthesis</keyword>
<organism evidence="13 14">
    <name type="scientific">Tetrapisispora phaffii (strain ATCC 24235 / CBS 4417 / NBRC 1672 / NRRL Y-8282 / UCD 70-5)</name>
    <name type="common">Yeast</name>
    <name type="synonym">Fabospora phaffii</name>
    <dbReference type="NCBI Taxonomy" id="1071381"/>
    <lineage>
        <taxon>Eukaryota</taxon>
        <taxon>Fungi</taxon>
        <taxon>Dikarya</taxon>
        <taxon>Ascomycota</taxon>
        <taxon>Saccharomycotina</taxon>
        <taxon>Saccharomycetes</taxon>
        <taxon>Saccharomycetales</taxon>
        <taxon>Saccharomycetaceae</taxon>
        <taxon>Tetrapisispora</taxon>
    </lineage>
</organism>
<keyword evidence="6 12" id="KW-0443">Lipid metabolism</keyword>
<reference evidence="13 14" key="1">
    <citation type="journal article" date="2011" name="Proc. Natl. Acad. Sci. U.S.A.">
        <title>Evolutionary erosion of yeast sex chromosomes by mating-type switching accidents.</title>
        <authorList>
            <person name="Gordon J.L."/>
            <person name="Armisen D."/>
            <person name="Proux-Wera E."/>
            <person name="Oheigeartaigh S.S."/>
            <person name="Byrne K.P."/>
            <person name="Wolfe K.H."/>
        </authorList>
    </citation>
    <scope>NUCLEOTIDE SEQUENCE [LARGE SCALE GENOMIC DNA]</scope>
    <source>
        <strain evidence="14">ATCC 24235 / CBS 4417 / NBRC 1672 / NRRL Y-8282 / UCD 70-5</strain>
    </source>
</reference>
<evidence type="ECO:0000256" key="4">
    <source>
        <dbReference type="ARBA" id="ARBA00022793"/>
    </source>
</evidence>
<accession>G8C1U4</accession>
<sequence>MLGSSYVQRVAIDSEDIGLRAGYMDKNNHVWLKIFVVFTLSFFIKRVYSKSKQKTVSLRDKSSTHVTTHKRYKRKIKIVKDNWFLFLYRTLPLNFISRLWGNFNDLTLPMWFRPYGYRFYCYLYTVDVSEILDKNFYHYPNLGSFFYRNIDPKARPIVPGDNVITSPSDGTILNFGTIDPETGEIEQVKGLTYSIREFLGTHEHPLMTKSESHLDLLKQKWKQSQENSTHSFSNLLINEGDKSALVYETNNSKIQKLLSELTAMDTPSVYNHNNIQINHKNQLYFTVIYLGPGDYHHFHSPINWVCKIRRHFPGKLFSVAPYFQRHFKSLFVLNERVPLLGYWKYGFFSMTAVGATNVGSIKLNFDKDLRTNVKQPKSKECKHNKNSCYEAVYVNTNEKLKGVPLLKGEEMGGFKFGSTVVLCFEAPFDFKYNIKCGQKIKLGEKIGTVP</sequence>
<keyword evidence="12" id="KW-0496">Mitochondrion</keyword>
<keyword evidence="12" id="KW-0865">Zymogen</keyword>
<dbReference type="PANTHER" id="PTHR10067">
    <property type="entry name" value="PHOSPHATIDYLSERINE DECARBOXYLASE"/>
    <property type="match status" value="1"/>
</dbReference>
<feature type="modified residue" description="Pyruvic acid (Ser); by autocatalysis" evidence="12">
    <location>
        <position position="418"/>
    </location>
</feature>
<comment type="pathway">
    <text evidence="12">Phospholipid metabolism; phosphatidylethanolamine biosynthesis; phosphatidylethanolamine from CDP-diacylglycerol: step 2/2.</text>
</comment>
<dbReference type="GO" id="GO:0005743">
    <property type="term" value="C:mitochondrial inner membrane"/>
    <property type="evidence" value="ECO:0007669"/>
    <property type="project" value="UniProtKB-SubCell"/>
</dbReference>
<keyword evidence="11 12" id="KW-0670">Pyruvate</keyword>
<comment type="subcellular location">
    <molecule>Phosphatidylserine decarboxylase 1 beta chain</molecule>
    <subcellularLocation>
        <location evidence="12">Mitochondrion inner membrane</location>
        <topology evidence="12">Single-pass membrane protein</topology>
        <orientation evidence="12">Intermembrane side</orientation>
    </subcellularLocation>
</comment>
<comment type="pathway">
    <text evidence="1">Lipid metabolism.</text>
</comment>
<evidence type="ECO:0000256" key="12">
    <source>
        <dbReference type="HAMAP-Rule" id="MF_03208"/>
    </source>
</evidence>
<evidence type="ECO:0000256" key="9">
    <source>
        <dbReference type="ARBA" id="ARBA00023239"/>
    </source>
</evidence>
<keyword evidence="7 12" id="KW-0472">Membrane</keyword>
<dbReference type="eggNOG" id="KOG2420">
    <property type="taxonomic scope" value="Eukaryota"/>
</dbReference>
<feature type="site" description="Cleavage (non-hydrolytic); by autocatalysis" evidence="12">
    <location>
        <begin position="417"/>
        <end position="418"/>
    </location>
</feature>
<feature type="active site" description="Charge relay system; for autoendoproteolytic cleavage activity" evidence="12">
    <location>
        <position position="299"/>
    </location>
</feature>
<evidence type="ECO:0000256" key="1">
    <source>
        <dbReference type="ARBA" id="ARBA00005189"/>
    </source>
</evidence>
<evidence type="ECO:0000256" key="11">
    <source>
        <dbReference type="ARBA" id="ARBA00023317"/>
    </source>
</evidence>
<feature type="chain" id="PRO_5023405155" description="Phosphatidylserine decarboxylase 1 alpha chain" evidence="12">
    <location>
        <begin position="418"/>
        <end position="450"/>
    </location>
</feature>
<comment type="PTM">
    <text evidence="12">Is synthesized initially as an inactive proenzyme. Formation of the active enzyme involves a self-maturation process in which the active site pyruvoyl group is generated from an internal serine residue via an autocatalytic post-translational modification. Two non-identical subunits are generated from the proenzyme in this reaction, and the pyruvate is formed at the N-terminus of the alpha chain, which is derived from the carboxyl end of the proenzyme. The autoendoproteolytic cleavage occurs by a canonical serine protease mechanism, in which the side chain hydroxyl group of the serine supplies its oxygen atom to form the C-terminus of the beta chain, while the remainder of the serine residue undergoes an oxidative deamination to produce ammonia and the pyruvoyl prosthetic group on the alpha chain. During this reaction, the Ser that is part of the protease active site of the proenzyme becomes the pyruvoyl prosthetic group, which constitutes an essential element of the active site of the mature decarboxylase.</text>
</comment>
<comment type="catalytic activity">
    <reaction evidence="12">
        <text>a 1,2-diacyl-sn-glycero-3-phospho-L-serine + H(+) = a 1,2-diacyl-sn-glycero-3-phosphoethanolamine + CO2</text>
        <dbReference type="Rhea" id="RHEA:20828"/>
        <dbReference type="ChEBI" id="CHEBI:15378"/>
        <dbReference type="ChEBI" id="CHEBI:16526"/>
        <dbReference type="ChEBI" id="CHEBI:57262"/>
        <dbReference type="ChEBI" id="CHEBI:64612"/>
        <dbReference type="EC" id="4.1.1.65"/>
    </reaction>
</comment>
<evidence type="ECO:0000256" key="8">
    <source>
        <dbReference type="ARBA" id="ARBA00023209"/>
    </source>
</evidence>
<evidence type="ECO:0000256" key="7">
    <source>
        <dbReference type="ARBA" id="ARBA00023136"/>
    </source>
</evidence>
<proteinExistence type="inferred from homology"/>
<dbReference type="GO" id="GO:0016540">
    <property type="term" value="P:protein autoprocessing"/>
    <property type="evidence" value="ECO:0007669"/>
    <property type="project" value="UniProtKB-UniRule"/>
</dbReference>
<dbReference type="InterPro" id="IPR033177">
    <property type="entry name" value="PSD-B"/>
</dbReference>
<dbReference type="GeneID" id="11530736"/>
<evidence type="ECO:0000256" key="6">
    <source>
        <dbReference type="ARBA" id="ARBA00023098"/>
    </source>
</evidence>
<dbReference type="PANTHER" id="PTHR10067:SF6">
    <property type="entry name" value="PHOSPHATIDYLSERINE DECARBOXYLASE PROENZYME, MITOCHONDRIAL"/>
    <property type="match status" value="1"/>
</dbReference>
<dbReference type="InterPro" id="IPR033661">
    <property type="entry name" value="PSD_type1_euk"/>
</dbReference>
<dbReference type="KEGG" id="tpf:TPHA_0O01550"/>
<dbReference type="EC" id="4.1.1.65" evidence="12"/>
<dbReference type="STRING" id="1071381.G8C1U4"/>
<evidence type="ECO:0000256" key="3">
    <source>
        <dbReference type="ARBA" id="ARBA00022692"/>
    </source>
</evidence>
<evidence type="ECO:0000313" key="13">
    <source>
        <dbReference type="EMBL" id="CCE66122.1"/>
    </source>
</evidence>
<feature type="active site" description="Charge relay system; for autoendoproteolytic cleavage activity" evidence="12">
    <location>
        <position position="418"/>
    </location>
</feature>
<feature type="active site" description="Schiff-base intermediate with substrate; via pyruvic acid; for decarboxylase activity" evidence="12">
    <location>
        <position position="418"/>
    </location>
</feature>
<dbReference type="OrthoDB" id="4330at2759"/>
<dbReference type="EMBL" id="HE612870">
    <property type="protein sequence ID" value="CCE66122.1"/>
    <property type="molecule type" value="Genomic_DNA"/>
</dbReference>
<comment type="similarity">
    <text evidence="12">Belongs to the phosphatidylserine decarboxylase family. PSD-B subfamily. Eukaryotic type I sub-subfamily.</text>
</comment>
<dbReference type="InterPro" id="IPR003817">
    <property type="entry name" value="PS_Dcarbxylase"/>
</dbReference>
<comment type="subunit">
    <text evidence="12">Heterodimer of a large membrane-associated beta subunit and a small pyruvoyl-containing alpha subunit.</text>
</comment>
<feature type="topological domain" description="Mitochondrial matrix" evidence="12">
    <location>
        <begin position="1"/>
        <end position="34"/>
    </location>
</feature>
<keyword evidence="12" id="KW-0999">Mitochondrion inner membrane</keyword>
<keyword evidence="14" id="KW-1185">Reference proteome</keyword>
<keyword evidence="9 12" id="KW-0456">Lyase</keyword>
<comment type="subcellular location">
    <molecule>Phosphatidylserine decarboxylase 1 alpha chain</molecule>
    <subcellularLocation>
        <location evidence="12">Mitochondrion inner membrane</location>
        <topology evidence="12">Peripheral membrane protein</topology>
        <orientation evidence="12">Intermembrane side</orientation>
    </subcellularLocation>
    <text evidence="12">Anchored to the mitochondrial inner membrane through its interaction with the integral membrane beta chain.</text>
</comment>
<comment type="function">
    <text evidence="12">Catalyzes the formation of phosphatidylethanolamine (PtdEtn) from phosphatidylserine (PtdSer). Plays a central role in phospholipid metabolism and in the interorganelle trafficking of phosphatidylserine.</text>
</comment>
<dbReference type="HAMAP" id="MF_03208">
    <property type="entry name" value="PS_decarb_PSD_B_type1_euk"/>
    <property type="match status" value="1"/>
</dbReference>
<keyword evidence="5 12" id="KW-1133">Transmembrane helix</keyword>
<dbReference type="AlphaFoldDB" id="G8C1U4"/>
<evidence type="ECO:0000256" key="2">
    <source>
        <dbReference type="ARBA" id="ARBA00022516"/>
    </source>
</evidence>
<dbReference type="Proteomes" id="UP000005666">
    <property type="component" value="Chromosome 15"/>
</dbReference>
<dbReference type="GO" id="GO:0004609">
    <property type="term" value="F:phosphatidylserine decarboxylase activity"/>
    <property type="evidence" value="ECO:0007669"/>
    <property type="project" value="UniProtKB-UniRule"/>
</dbReference>
<keyword evidence="2 12" id="KW-0444">Lipid biosynthesis</keyword>
<evidence type="ECO:0000256" key="5">
    <source>
        <dbReference type="ARBA" id="ARBA00022989"/>
    </source>
</evidence>
<name>G8C1U4_TETPH</name>
<dbReference type="NCBIfam" id="TIGR00163">
    <property type="entry name" value="PS_decarb"/>
    <property type="match status" value="1"/>
</dbReference>
<dbReference type="RefSeq" id="XP_003688556.1">
    <property type="nucleotide sequence ID" value="XM_003688508.1"/>
</dbReference>
<feature type="chain" id="PRO_5023405154" description="Phosphatidylserine decarboxylase 1 beta chain" evidence="12">
    <location>
        <begin position="1"/>
        <end position="417"/>
    </location>
</feature>
<dbReference type="HOGENOM" id="CLU_029061_1_0_1"/>
<comment type="cofactor">
    <cofactor evidence="12">
        <name>pyruvate</name>
        <dbReference type="ChEBI" id="CHEBI:15361"/>
    </cofactor>
    <text evidence="12">Binds 1 pyruvoyl group covalently per subunit.</text>
</comment>
<feature type="active site" description="Charge relay system; for autoendoproteolytic cleavage activity" evidence="12">
    <location>
        <position position="169"/>
    </location>
</feature>
<keyword evidence="4 12" id="KW-0210">Decarboxylase</keyword>
<dbReference type="UniPathway" id="UPA00558">
    <property type="reaction ID" value="UER00616"/>
</dbReference>
<dbReference type="Pfam" id="PF02666">
    <property type="entry name" value="PS_Dcarbxylase"/>
    <property type="match status" value="2"/>
</dbReference>